<dbReference type="Proteomes" id="UP000183567">
    <property type="component" value="Unassembled WGS sequence"/>
</dbReference>
<comment type="caution">
    <text evidence="2">The sequence shown here is derived from an EMBL/GenBank/DDBJ whole genome shotgun (WGS) entry which is preliminary data.</text>
</comment>
<reference evidence="2 3" key="1">
    <citation type="submission" date="2016-03" db="EMBL/GenBank/DDBJ databases">
        <title>Comparative genomics of the ectomycorrhizal sister species Rhizopogon vinicolor and Rhizopogon vesiculosus (Basidiomycota: Boletales) reveals a divergence of the mating type B locus.</title>
        <authorList>
            <person name="Mujic A.B."/>
            <person name="Kuo A."/>
            <person name="Tritt A."/>
            <person name="Lipzen A."/>
            <person name="Chen C."/>
            <person name="Johnson J."/>
            <person name="Sharma A."/>
            <person name="Barry K."/>
            <person name="Grigoriev I.V."/>
            <person name="Spatafora J.W."/>
        </authorList>
    </citation>
    <scope>NUCLEOTIDE SEQUENCE [LARGE SCALE GENOMIC DNA]</scope>
    <source>
        <strain evidence="2 3">AM-OR11-056</strain>
    </source>
</reference>
<keyword evidence="1" id="KW-0812">Transmembrane</keyword>
<dbReference type="STRING" id="180088.A0A1J8QKB9"/>
<organism evidence="2 3">
    <name type="scientific">Rhizopogon vesiculosus</name>
    <dbReference type="NCBI Taxonomy" id="180088"/>
    <lineage>
        <taxon>Eukaryota</taxon>
        <taxon>Fungi</taxon>
        <taxon>Dikarya</taxon>
        <taxon>Basidiomycota</taxon>
        <taxon>Agaricomycotina</taxon>
        <taxon>Agaricomycetes</taxon>
        <taxon>Agaricomycetidae</taxon>
        <taxon>Boletales</taxon>
        <taxon>Suillineae</taxon>
        <taxon>Rhizopogonaceae</taxon>
        <taxon>Rhizopogon</taxon>
    </lineage>
</organism>
<dbReference type="OrthoDB" id="2686234at2759"/>
<dbReference type="AlphaFoldDB" id="A0A1J8QKB9"/>
<keyword evidence="3" id="KW-1185">Reference proteome</keyword>
<evidence type="ECO:0000256" key="1">
    <source>
        <dbReference type="SAM" id="Phobius"/>
    </source>
</evidence>
<accession>A0A1J8QKB9</accession>
<sequence>MVTLLVEFVRSDDFDNRSRLTSNRDDSNSNYGTESYAPSRNMFQNADKEGLIVKEALPGEIGDGETTEVLKESSARRRWMGRPHEARGYPTAWREKLAINFIIWFICACAVFVIVFLGLVICSTEHVFSTSELASHSYTTSANNVYISIRGEVFDLTTVSQTPDKIFPVQVSALCNDVSGSVTPYVTLSSANDTDPNSVP</sequence>
<name>A0A1J8QKB9_9AGAM</name>
<keyword evidence="1" id="KW-0472">Membrane</keyword>
<dbReference type="SUPFAM" id="SSF55856">
    <property type="entry name" value="Cytochrome b5-like heme/steroid binding domain"/>
    <property type="match status" value="1"/>
</dbReference>
<protein>
    <recommendedName>
        <fullName evidence="4">Cytochrome b5 heme-binding domain-containing protein</fullName>
    </recommendedName>
</protein>
<evidence type="ECO:0000313" key="2">
    <source>
        <dbReference type="EMBL" id="OJA21103.1"/>
    </source>
</evidence>
<dbReference type="InterPro" id="IPR036400">
    <property type="entry name" value="Cyt_B5-like_heme/steroid_sf"/>
</dbReference>
<dbReference type="EMBL" id="LVVM01000274">
    <property type="protein sequence ID" value="OJA21103.1"/>
    <property type="molecule type" value="Genomic_DNA"/>
</dbReference>
<gene>
    <name evidence="2" type="ORF">AZE42_13574</name>
</gene>
<evidence type="ECO:0000313" key="3">
    <source>
        <dbReference type="Proteomes" id="UP000183567"/>
    </source>
</evidence>
<keyword evidence="1" id="KW-1133">Transmembrane helix</keyword>
<feature type="transmembrane region" description="Helical" evidence="1">
    <location>
        <begin position="97"/>
        <end position="121"/>
    </location>
</feature>
<evidence type="ECO:0008006" key="4">
    <source>
        <dbReference type="Google" id="ProtNLM"/>
    </source>
</evidence>
<proteinExistence type="predicted"/>